<comment type="caution">
    <text evidence="2">The sequence shown here is derived from an EMBL/GenBank/DDBJ whole genome shotgun (WGS) entry which is preliminary data.</text>
</comment>
<keyword evidence="3" id="KW-1185">Reference proteome</keyword>
<evidence type="ECO:0000313" key="3">
    <source>
        <dbReference type="Proteomes" id="UP000324513"/>
    </source>
</evidence>
<protein>
    <submittedName>
        <fullName evidence="2">Uncharacterized protein</fullName>
    </submittedName>
</protein>
<sequence length="65" mass="7270">MNVKMKKKEKRKKYSPPQMEVMYIEMEEGIASGSATVNPGDIQNPNTPDIEDWNIVNGGEGTTEI</sequence>
<proteinExistence type="predicted"/>
<reference evidence="2 3" key="1">
    <citation type="submission" date="2019-07" db="EMBL/GenBank/DDBJ databases">
        <title>Genomic Encyclopedia of Archaeal and Bacterial Type Strains, Phase II (KMG-II): from individual species to whole genera.</title>
        <authorList>
            <person name="Goeker M."/>
        </authorList>
    </citation>
    <scope>NUCLEOTIDE SEQUENCE [LARGE SCALE GENOMIC DNA]</scope>
    <source>
        <strain evidence="2 3">DSM 14571</strain>
    </source>
</reference>
<gene>
    <name evidence="2" type="ORF">LX74_03892</name>
</gene>
<accession>A0ABY3NAW0</accession>
<feature type="region of interest" description="Disordered" evidence="1">
    <location>
        <begin position="34"/>
        <end position="65"/>
    </location>
</feature>
<organism evidence="2 3">
    <name type="scientific">Elizabethkingia miricola</name>
    <name type="common">Chryseobacterium miricola</name>
    <dbReference type="NCBI Taxonomy" id="172045"/>
    <lineage>
        <taxon>Bacteria</taxon>
        <taxon>Pseudomonadati</taxon>
        <taxon>Bacteroidota</taxon>
        <taxon>Flavobacteriia</taxon>
        <taxon>Flavobacteriales</taxon>
        <taxon>Weeksellaceae</taxon>
        <taxon>Elizabethkingia</taxon>
    </lineage>
</organism>
<dbReference type="EMBL" id="VNHK01000019">
    <property type="protein sequence ID" value="TYO84689.1"/>
    <property type="molecule type" value="Genomic_DNA"/>
</dbReference>
<name>A0ABY3NAW0_ELIMR</name>
<evidence type="ECO:0000256" key="1">
    <source>
        <dbReference type="SAM" id="MobiDB-lite"/>
    </source>
</evidence>
<dbReference type="Proteomes" id="UP000324513">
    <property type="component" value="Unassembled WGS sequence"/>
</dbReference>
<evidence type="ECO:0000313" key="2">
    <source>
        <dbReference type="EMBL" id="TYO84689.1"/>
    </source>
</evidence>
<feature type="compositionally biased region" description="Polar residues" evidence="1">
    <location>
        <begin position="34"/>
        <end position="47"/>
    </location>
</feature>